<accession>A0ABY5FAM2</accession>
<evidence type="ECO:0000313" key="8">
    <source>
        <dbReference type="EMBL" id="UTR80767.1"/>
    </source>
</evidence>
<dbReference type="PANTHER" id="PTHR11070:SF17">
    <property type="entry name" value="DNA HELICASE IV"/>
    <property type="match status" value="1"/>
</dbReference>
<keyword evidence="2 5" id="KW-0378">Hydrolase</keyword>
<dbReference type="InterPro" id="IPR027417">
    <property type="entry name" value="P-loop_NTPase"/>
</dbReference>
<evidence type="ECO:0000256" key="2">
    <source>
        <dbReference type="ARBA" id="ARBA00022801"/>
    </source>
</evidence>
<evidence type="ECO:0000256" key="3">
    <source>
        <dbReference type="ARBA" id="ARBA00022806"/>
    </source>
</evidence>
<dbReference type="SUPFAM" id="SSF52540">
    <property type="entry name" value="P-loop containing nucleoside triphosphate hydrolases"/>
    <property type="match status" value="1"/>
</dbReference>
<keyword evidence="1 5" id="KW-0547">Nucleotide-binding</keyword>
<gene>
    <name evidence="8" type="ORF">NLU04_20940</name>
</gene>
<proteinExistence type="predicted"/>
<dbReference type="InterPro" id="IPR000212">
    <property type="entry name" value="DNA_helicase_UvrD/REP"/>
</dbReference>
<evidence type="ECO:0000259" key="7">
    <source>
        <dbReference type="PROSITE" id="PS51198"/>
    </source>
</evidence>
<reference evidence="8" key="1">
    <citation type="submission" date="2022-07" db="EMBL/GenBank/DDBJ databases">
        <title>Genomic of Streptomyces cavourensis F2.</title>
        <authorList>
            <person name="Hu S."/>
            <person name="Liang W."/>
        </authorList>
    </citation>
    <scope>NUCLEOTIDE SEQUENCE</scope>
    <source>
        <strain evidence="8">F2</strain>
    </source>
</reference>
<dbReference type="RefSeq" id="WP_099128649.1">
    <property type="nucleotide sequence ID" value="NZ_CP101397.1"/>
</dbReference>
<evidence type="ECO:0000256" key="4">
    <source>
        <dbReference type="ARBA" id="ARBA00022840"/>
    </source>
</evidence>
<keyword evidence="4 5" id="KW-0067">ATP-binding</keyword>
<feature type="domain" description="UvrD-like helicase ATP-binding" evidence="7">
    <location>
        <begin position="196"/>
        <end position="529"/>
    </location>
</feature>
<name>A0ABY5FAM2_9ACTN</name>
<sequence length="711" mass="79909">MEQERQYLAETVRLLKLELERLGASIDRTAGTIQEHKEFMWENWRDMDAAEKAAMRTEVNTSVGVGDGAVMVRRHMERLLQSPYFGRVDFRRAEDGEGKGHYIGVHDFSDPQTQEILVHDWRAPVSSLYYDFESGAAHFEAPAGTVRGTITGKRQYKVVGDRLEYMFDSALTIGDEVLQRELSQSADDKMKNIVATIQREQNEVIRNETAKVLILQGVAGSGKTSIALHRVAFLLYRFKDALSSDNVMILSPNKVFGDYIANVLPELGEEQIAEIDFERIADRYLAKVTAFETFSEQVVKLLDGVDGAAAERMSFKATPEFVTLLDRWLASRGDEDFAARQIEQRNKRLSQDWVADAYVASRGLPVFARLDLLAESAASRLRQEVLDKGGKWSAADSNSIRKQVRAMFPHKDALSLYKAFYQAPERKGLFKPIGRKKIEYADVFPLVYTMIKTSRQEGYGRIRHLLVDEMQDYTPVQYAVLRELFSCKMTILGDANQSVNPLSSSSLPVIRDIFPDADCLELCRSYRSTSEITDFAQHVSRNDKLIPVERHGLPPQVLAAADRRAHDEQILALVERHRQSDYRSLGIICKTVAQAEQLHRTLAAEGIDLAFLDYESTEFSAGAVITSAHIAKGLEFDTVIAPHVDDTNYATEIDKGMLYIACTRAMHELHLTHVGPPSRFLAFTKEPDSRPAAATPGTAEISDRGTRTPVC</sequence>
<dbReference type="InterPro" id="IPR014016">
    <property type="entry name" value="UvrD-like_ATP-bd"/>
</dbReference>
<feature type="region of interest" description="Disordered" evidence="6">
    <location>
        <begin position="686"/>
        <end position="711"/>
    </location>
</feature>
<protein>
    <submittedName>
        <fullName evidence="8">AAA family ATPase</fullName>
    </submittedName>
</protein>
<dbReference type="PANTHER" id="PTHR11070">
    <property type="entry name" value="UVRD / RECB / PCRA DNA HELICASE FAMILY MEMBER"/>
    <property type="match status" value="1"/>
</dbReference>
<dbReference type="Pfam" id="PF00580">
    <property type="entry name" value="UvrD-helicase"/>
    <property type="match status" value="1"/>
</dbReference>
<evidence type="ECO:0000313" key="9">
    <source>
        <dbReference type="Proteomes" id="UP001058236"/>
    </source>
</evidence>
<feature type="binding site" evidence="5">
    <location>
        <begin position="217"/>
        <end position="224"/>
    </location>
    <ligand>
        <name>ATP</name>
        <dbReference type="ChEBI" id="CHEBI:30616"/>
    </ligand>
</feature>
<dbReference type="Gene3D" id="3.40.50.300">
    <property type="entry name" value="P-loop containing nucleotide triphosphate hydrolases"/>
    <property type="match status" value="2"/>
</dbReference>
<dbReference type="Proteomes" id="UP001058236">
    <property type="component" value="Chromosome"/>
</dbReference>
<feature type="compositionally biased region" description="Basic and acidic residues" evidence="6">
    <location>
        <begin position="701"/>
        <end position="711"/>
    </location>
</feature>
<evidence type="ECO:0000256" key="6">
    <source>
        <dbReference type="SAM" id="MobiDB-lite"/>
    </source>
</evidence>
<keyword evidence="3 5" id="KW-0347">Helicase</keyword>
<dbReference type="PROSITE" id="PS51198">
    <property type="entry name" value="UVRD_HELICASE_ATP_BIND"/>
    <property type="match status" value="1"/>
</dbReference>
<evidence type="ECO:0000256" key="5">
    <source>
        <dbReference type="PROSITE-ProRule" id="PRU00560"/>
    </source>
</evidence>
<organism evidence="8 9">
    <name type="scientific">Streptomyces cavourensis</name>
    <dbReference type="NCBI Taxonomy" id="67258"/>
    <lineage>
        <taxon>Bacteria</taxon>
        <taxon>Bacillati</taxon>
        <taxon>Actinomycetota</taxon>
        <taxon>Actinomycetes</taxon>
        <taxon>Kitasatosporales</taxon>
        <taxon>Streptomycetaceae</taxon>
        <taxon>Streptomyces</taxon>
    </lineage>
</organism>
<keyword evidence="9" id="KW-1185">Reference proteome</keyword>
<dbReference type="Pfam" id="PF13538">
    <property type="entry name" value="UvrD_C_2"/>
    <property type="match status" value="1"/>
</dbReference>
<evidence type="ECO:0000256" key="1">
    <source>
        <dbReference type="ARBA" id="ARBA00022741"/>
    </source>
</evidence>
<dbReference type="InterPro" id="IPR027785">
    <property type="entry name" value="UvrD-like_helicase_C"/>
</dbReference>
<dbReference type="EMBL" id="CP101397">
    <property type="protein sequence ID" value="UTR80767.1"/>
    <property type="molecule type" value="Genomic_DNA"/>
</dbReference>